<protein>
    <recommendedName>
        <fullName evidence="4">YD repeat-containing protein</fullName>
    </recommendedName>
</protein>
<evidence type="ECO:0000313" key="2">
    <source>
        <dbReference type="EMBL" id="SEH35038.1"/>
    </source>
</evidence>
<dbReference type="PROSITE" id="PS51257">
    <property type="entry name" value="PROKAR_LIPOPROTEIN"/>
    <property type="match status" value="1"/>
</dbReference>
<dbReference type="RefSeq" id="WP_089692895.1">
    <property type="nucleotide sequence ID" value="NZ_FNWQ01000003.1"/>
</dbReference>
<evidence type="ECO:0000256" key="1">
    <source>
        <dbReference type="SAM" id="SignalP"/>
    </source>
</evidence>
<gene>
    <name evidence="2" type="ORF">SAMN05421593_2856</name>
</gene>
<reference evidence="2 3" key="1">
    <citation type="submission" date="2016-10" db="EMBL/GenBank/DDBJ databases">
        <authorList>
            <person name="de Groot N.N."/>
        </authorList>
    </citation>
    <scope>NUCLEOTIDE SEQUENCE [LARGE SCALE GENOMIC DNA]</scope>
    <source>
        <strain evidence="2 3">DSM 23031</strain>
    </source>
</reference>
<dbReference type="Proteomes" id="UP000198561">
    <property type="component" value="Unassembled WGS sequence"/>
</dbReference>
<dbReference type="STRING" id="680127.SAMN05421593_2856"/>
<dbReference type="OrthoDB" id="1444189at2"/>
<dbReference type="EMBL" id="FNWQ01000003">
    <property type="protein sequence ID" value="SEH35038.1"/>
    <property type="molecule type" value="Genomic_DNA"/>
</dbReference>
<evidence type="ECO:0008006" key="4">
    <source>
        <dbReference type="Google" id="ProtNLM"/>
    </source>
</evidence>
<organism evidence="2 3">
    <name type="scientific">Chryseobacterium culicis</name>
    <dbReference type="NCBI Taxonomy" id="680127"/>
    <lineage>
        <taxon>Bacteria</taxon>
        <taxon>Pseudomonadati</taxon>
        <taxon>Bacteroidota</taxon>
        <taxon>Flavobacteriia</taxon>
        <taxon>Flavobacteriales</taxon>
        <taxon>Weeksellaceae</taxon>
        <taxon>Chryseobacterium group</taxon>
        <taxon>Chryseobacterium</taxon>
    </lineage>
</organism>
<evidence type="ECO:0000313" key="3">
    <source>
        <dbReference type="Proteomes" id="UP000198561"/>
    </source>
</evidence>
<proteinExistence type="predicted"/>
<dbReference type="AlphaFoldDB" id="A0A1H6HLF4"/>
<name>A0A1H6HLF4_CHRCI</name>
<feature type="chain" id="PRO_5011656811" description="YD repeat-containing protein" evidence="1">
    <location>
        <begin position="23"/>
        <end position="275"/>
    </location>
</feature>
<keyword evidence="1" id="KW-0732">Signal</keyword>
<sequence length="275" mass="31179">MRKFIISSLAMAVIASCSSSNDEISESNNNNGNDANVPYLLKKRTMVQNGQSSVTEYKYNGTKITESIADNSKTIYTYNGDYIVKTEMYQNGVLKVTREFTYSNGKLMSEKKTDTKLGTLVYTQNYQYLSDNHVKFNDFYSAIYNPTTGTFTDIKFHSREVYFNTNGNIATSNYIDEGATHNVTYVYDTNNHPMKNVTGFVKMAIFDDIDAESNKLGYNNLIDLNGYYTGIDNETHKTNGVHTLNSANYPTKSVITDTNSSFGTYSYTYLYEYNK</sequence>
<accession>A0A1H6HLF4</accession>
<feature type="signal peptide" evidence="1">
    <location>
        <begin position="1"/>
        <end position="22"/>
    </location>
</feature>